<gene>
    <name evidence="1" type="ORF">SEA_TRINA_74</name>
</gene>
<evidence type="ECO:0000313" key="1">
    <source>
        <dbReference type="EMBL" id="ASZ74888.1"/>
    </source>
</evidence>
<proteinExistence type="predicted"/>
<dbReference type="Proteomes" id="UP000231419">
    <property type="component" value="Segment"/>
</dbReference>
<reference evidence="2" key="1">
    <citation type="submission" date="2017-08" db="EMBL/GenBank/DDBJ databases">
        <authorList>
            <person name="de Groot N.N."/>
        </authorList>
    </citation>
    <scope>NUCLEOTIDE SEQUENCE [LARGE SCALE GENOMIC DNA]</scope>
</reference>
<dbReference type="EMBL" id="MF668286">
    <property type="protein sequence ID" value="ASZ74888.1"/>
    <property type="molecule type" value="Genomic_DNA"/>
</dbReference>
<sequence length="293" mass="33134">MKEIYSSEPNKAKLITAIQGQPTTPQSKSGSIRVTNDKVTYTDSTPIEFMQLDNGDFEYIIPQDLVNGYRFAEVTIEYTLPYYGSFKKVNTYEITRRLFDFDEINDVLGEDLAIEYNVFTEAEVNVRKIIESHCKQRFDSWIGTQKVAGKDNNLMLPEHMDRLDGVTIVSDIILNGLSLPMSGYELSETGFQINNDARNKTITFLHQNPRTTNFHITGLWGYSSVPTAVKQAALLLAKGFLCDDIEYRARFILAITNGDTRIQFSPEAYVDSTGNPIVDTLLAPYVRFIYGAV</sequence>
<dbReference type="OrthoDB" id="5571at10239"/>
<accession>A0A2D0ZNF9</accession>
<protein>
    <submittedName>
        <fullName evidence="1">Uncharacterized protein</fullName>
    </submittedName>
</protein>
<keyword evidence="2" id="KW-1185">Reference proteome</keyword>
<name>A0A2D0ZNF9_9CAUD</name>
<organism evidence="1 2">
    <name type="scientific">Rhodococcus phage Trina</name>
    <dbReference type="NCBI Taxonomy" id="2027905"/>
    <lineage>
        <taxon>Viruses</taxon>
        <taxon>Duplodnaviria</taxon>
        <taxon>Heunggongvirae</taxon>
        <taxon>Uroviricota</taxon>
        <taxon>Caudoviricetes</taxon>
        <taxon>Trinavirus</taxon>
        <taxon>Trinavirus trina</taxon>
    </lineage>
</organism>
<evidence type="ECO:0000313" key="2">
    <source>
        <dbReference type="Proteomes" id="UP000231419"/>
    </source>
</evidence>